<comment type="caution">
    <text evidence="4">The sequence shown here is derived from an EMBL/GenBank/DDBJ whole genome shotgun (WGS) entry which is preliminary data.</text>
</comment>
<dbReference type="Gene3D" id="3.40.50.300">
    <property type="entry name" value="P-loop containing nucleotide triphosphate hydrolases"/>
    <property type="match status" value="1"/>
</dbReference>
<keyword evidence="2" id="KW-0808">Transferase</keyword>
<proteinExistence type="inferred from homology"/>
<dbReference type="InterPro" id="IPR027417">
    <property type="entry name" value="P-loop_NTPase"/>
</dbReference>
<evidence type="ECO:0000256" key="2">
    <source>
        <dbReference type="ARBA" id="ARBA00022679"/>
    </source>
</evidence>
<dbReference type="PANTHER" id="PTHR11783">
    <property type="entry name" value="SULFOTRANSFERASE SULT"/>
    <property type="match status" value="1"/>
</dbReference>
<dbReference type="InterPro" id="IPR000863">
    <property type="entry name" value="Sulfotransferase_dom"/>
</dbReference>
<gene>
    <name evidence="4" type="ORF">PECAL_6P18900</name>
</gene>
<evidence type="ECO:0000313" key="4">
    <source>
        <dbReference type="EMBL" id="CAH0380250.1"/>
    </source>
</evidence>
<evidence type="ECO:0000256" key="1">
    <source>
        <dbReference type="ARBA" id="ARBA00005771"/>
    </source>
</evidence>
<feature type="non-terminal residue" evidence="4">
    <location>
        <position position="1"/>
    </location>
</feature>
<organism evidence="4 5">
    <name type="scientific">Pelagomonas calceolata</name>
    <dbReference type="NCBI Taxonomy" id="35677"/>
    <lineage>
        <taxon>Eukaryota</taxon>
        <taxon>Sar</taxon>
        <taxon>Stramenopiles</taxon>
        <taxon>Ochrophyta</taxon>
        <taxon>Pelagophyceae</taxon>
        <taxon>Pelagomonadales</taxon>
        <taxon>Pelagomonadaceae</taxon>
        <taxon>Pelagomonas</taxon>
    </lineage>
</organism>
<dbReference type="SUPFAM" id="SSF52540">
    <property type="entry name" value="P-loop containing nucleoside triphosphate hydrolases"/>
    <property type="match status" value="1"/>
</dbReference>
<reference evidence="4" key="1">
    <citation type="submission" date="2021-11" db="EMBL/GenBank/DDBJ databases">
        <authorList>
            <consortium name="Genoscope - CEA"/>
            <person name="William W."/>
        </authorList>
    </citation>
    <scope>NUCLEOTIDE SEQUENCE</scope>
</reference>
<dbReference type="Pfam" id="PF00685">
    <property type="entry name" value="Sulfotransfer_1"/>
    <property type="match status" value="1"/>
</dbReference>
<sequence length="399" mass="44454">RCSQTSRNDTPETKRRSHALGSIVRGLRNHKLHQERLSKSKAFIELQDCTRRLCSIGVVREELQTESIAATPPLRPKMASWTSRLLGAPRSKYDEPAVDDLIEDAPAANIGYTLQLIRGVPQNPLFDRSQFEGIIDHFATRDTDTYVCTYVKAGTTWCQQIVTLLLNGGEQGAKSYGETVPWLEALCAPPSTPLASREAPGFADVKAVDAWEGPRFFKTHATVADLPRGKAQVKVIAVARNPKDTVVSLFHHASSKPEFEFSGNFDDFLRVFMAGNAENGSWFAHVNDWYRESRKSDRVLWLTYEGMICDHEGAVRKIAAFLGLNVSDETVMRTVAHSTIDSMRSNKKANIGLNHLRKGGIGGWRDTFTVSQSELFDKVYARKMAESGLVFDFGEGLVM</sequence>
<dbReference type="OrthoDB" id="205623at2759"/>
<accession>A0A8J2SYF8</accession>
<evidence type="ECO:0000259" key="3">
    <source>
        <dbReference type="Pfam" id="PF00685"/>
    </source>
</evidence>
<name>A0A8J2SYF8_9STRA</name>
<dbReference type="GO" id="GO:0008146">
    <property type="term" value="F:sulfotransferase activity"/>
    <property type="evidence" value="ECO:0007669"/>
    <property type="project" value="InterPro"/>
</dbReference>
<evidence type="ECO:0000313" key="5">
    <source>
        <dbReference type="Proteomes" id="UP000789595"/>
    </source>
</evidence>
<keyword evidence="5" id="KW-1185">Reference proteome</keyword>
<dbReference type="AlphaFoldDB" id="A0A8J2SYF8"/>
<dbReference type="EMBL" id="CAKKNE010000006">
    <property type="protein sequence ID" value="CAH0380250.1"/>
    <property type="molecule type" value="Genomic_DNA"/>
</dbReference>
<feature type="domain" description="Sulfotransferase" evidence="3">
    <location>
        <begin position="142"/>
        <end position="388"/>
    </location>
</feature>
<protein>
    <recommendedName>
        <fullName evidence="3">Sulfotransferase domain-containing protein</fullName>
    </recommendedName>
</protein>
<dbReference type="Proteomes" id="UP000789595">
    <property type="component" value="Unassembled WGS sequence"/>
</dbReference>
<comment type="similarity">
    <text evidence="1">Belongs to the sulfotransferase 1 family.</text>
</comment>